<feature type="transmembrane region" description="Helical" evidence="1">
    <location>
        <begin position="161"/>
        <end position="183"/>
    </location>
</feature>
<keyword evidence="1" id="KW-0812">Transmembrane</keyword>
<feature type="transmembrane region" description="Helical" evidence="1">
    <location>
        <begin position="120"/>
        <end position="141"/>
    </location>
</feature>
<proteinExistence type="predicted"/>
<evidence type="ECO:0000256" key="1">
    <source>
        <dbReference type="SAM" id="Phobius"/>
    </source>
</evidence>
<gene>
    <name evidence="2" type="ORF">ACFO5K_13620</name>
</gene>
<name>A0ABV8VGK0_9NOCA</name>
<organism evidence="2 3">
    <name type="scientific">Nocardia halotolerans</name>
    <dbReference type="NCBI Taxonomy" id="1755878"/>
    <lineage>
        <taxon>Bacteria</taxon>
        <taxon>Bacillati</taxon>
        <taxon>Actinomycetota</taxon>
        <taxon>Actinomycetes</taxon>
        <taxon>Mycobacteriales</taxon>
        <taxon>Nocardiaceae</taxon>
        <taxon>Nocardia</taxon>
    </lineage>
</organism>
<accession>A0ABV8VGK0</accession>
<keyword evidence="1" id="KW-1133">Transmembrane helix</keyword>
<dbReference type="Proteomes" id="UP001595844">
    <property type="component" value="Unassembled WGS sequence"/>
</dbReference>
<evidence type="ECO:0000313" key="2">
    <source>
        <dbReference type="EMBL" id="MFC4375134.1"/>
    </source>
</evidence>
<keyword evidence="3" id="KW-1185">Reference proteome</keyword>
<evidence type="ECO:0000313" key="3">
    <source>
        <dbReference type="Proteomes" id="UP001595844"/>
    </source>
</evidence>
<reference evidence="3" key="1">
    <citation type="journal article" date="2019" name="Int. J. Syst. Evol. Microbiol.">
        <title>The Global Catalogue of Microorganisms (GCM) 10K type strain sequencing project: providing services to taxonomists for standard genome sequencing and annotation.</title>
        <authorList>
            <consortium name="The Broad Institute Genomics Platform"/>
            <consortium name="The Broad Institute Genome Sequencing Center for Infectious Disease"/>
            <person name="Wu L."/>
            <person name="Ma J."/>
        </authorList>
    </citation>
    <scope>NUCLEOTIDE SEQUENCE [LARGE SCALE GENOMIC DNA]</scope>
    <source>
        <strain evidence="3">IBRC-M 10490</strain>
    </source>
</reference>
<dbReference type="EMBL" id="JBHSDL010000014">
    <property type="protein sequence ID" value="MFC4375134.1"/>
    <property type="molecule type" value="Genomic_DNA"/>
</dbReference>
<comment type="caution">
    <text evidence="2">The sequence shown here is derived from an EMBL/GenBank/DDBJ whole genome shotgun (WGS) entry which is preliminary data.</text>
</comment>
<dbReference type="RefSeq" id="WP_378561321.1">
    <property type="nucleotide sequence ID" value="NZ_JBHSDL010000014.1"/>
</dbReference>
<protein>
    <recommendedName>
        <fullName evidence="4">RDD family protein</fullName>
    </recommendedName>
</protein>
<feature type="transmembrane region" description="Helical" evidence="1">
    <location>
        <begin position="257"/>
        <end position="278"/>
    </location>
</feature>
<sequence length="307" mass="33870">MSVHSKKSPLIPTGGVRVPLPAWRSEWGKPRPAIQTVAATTFFAIVTLVFIPYIIDAAESGNATRAAFGLVAVFMGMTFVAAGIPHLRARRKRIPRNIVVHGTGGEVLGLRVRLVRYWRATLFVWLVAGMIFLLVRAALFLEQLLTHSDQGHGDRVTFDALAIMISIAVAGLLATVFAFLFIGPSDNSLMLNKDGVLRIVGPVTVSVSWDDVDQIWPQVVNNVNCICLAPRPDREFKTDIVKNRMLRLGRNRGDGRIVLPAISFGIDPALLLCLLAYYKEHPEQRHELESKGALDRIKSGRLVGLEH</sequence>
<feature type="transmembrane region" description="Helical" evidence="1">
    <location>
        <begin position="67"/>
        <end position="87"/>
    </location>
</feature>
<keyword evidence="1" id="KW-0472">Membrane</keyword>
<feature type="transmembrane region" description="Helical" evidence="1">
    <location>
        <begin position="33"/>
        <end position="55"/>
    </location>
</feature>
<evidence type="ECO:0008006" key="4">
    <source>
        <dbReference type="Google" id="ProtNLM"/>
    </source>
</evidence>